<dbReference type="SMART" id="SM00749">
    <property type="entry name" value="BON"/>
    <property type="match status" value="1"/>
</dbReference>
<evidence type="ECO:0000313" key="3">
    <source>
        <dbReference type="Proteomes" id="UP000501926"/>
    </source>
</evidence>
<gene>
    <name evidence="2" type="ORF">KsCSTR_12110</name>
</gene>
<name>A0A6G7GLU5_KUEST</name>
<dbReference type="EMBL" id="CP049055">
    <property type="protein sequence ID" value="QII10590.1"/>
    <property type="molecule type" value="Genomic_DNA"/>
</dbReference>
<dbReference type="AlphaFoldDB" id="A0A6G7GLU5"/>
<dbReference type="RefSeq" id="WP_164994603.1">
    <property type="nucleotide sequence ID" value="NZ_CP049055.1"/>
</dbReference>
<dbReference type="Proteomes" id="UP000501926">
    <property type="component" value="Chromosome"/>
</dbReference>
<accession>A0A6G7GLU5</accession>
<dbReference type="PROSITE" id="PS50914">
    <property type="entry name" value="BON"/>
    <property type="match status" value="1"/>
</dbReference>
<dbReference type="Pfam" id="PF04972">
    <property type="entry name" value="BON"/>
    <property type="match status" value="1"/>
</dbReference>
<proteinExistence type="predicted"/>
<dbReference type="PANTHER" id="PTHR34606">
    <property type="entry name" value="BON DOMAIN-CONTAINING PROTEIN"/>
    <property type="match status" value="1"/>
</dbReference>
<dbReference type="Gene3D" id="3.30.1340.30">
    <property type="match status" value="1"/>
</dbReference>
<dbReference type="PANTHER" id="PTHR34606:SF16">
    <property type="entry name" value="BON DOMAIN-CONTAINING PROTEIN"/>
    <property type="match status" value="1"/>
</dbReference>
<dbReference type="InterPro" id="IPR014004">
    <property type="entry name" value="Transpt-assoc_nodulatn_dom_bac"/>
</dbReference>
<reference evidence="2 3" key="1">
    <citation type="submission" date="2020-02" db="EMBL/GenBank/DDBJ databases">
        <title>Newly sequenced genome of strain CSTR1 showed variability in Candidatus Kuenenia stuttgartiensis genomes.</title>
        <authorList>
            <person name="Ding C."/>
            <person name="Adrian L."/>
        </authorList>
    </citation>
    <scope>NUCLEOTIDE SEQUENCE [LARGE SCALE GENOMIC DNA]</scope>
    <source>
        <strain evidence="2 3">CSTR1</strain>
    </source>
</reference>
<protein>
    <recommendedName>
        <fullName evidence="1">BON domain-containing protein</fullName>
    </recommendedName>
</protein>
<evidence type="ECO:0000313" key="2">
    <source>
        <dbReference type="EMBL" id="QII10590.1"/>
    </source>
</evidence>
<evidence type="ECO:0000259" key="1">
    <source>
        <dbReference type="PROSITE" id="PS50914"/>
    </source>
</evidence>
<feature type="domain" description="BON" evidence="1">
    <location>
        <begin position="40"/>
        <end position="107"/>
    </location>
</feature>
<organism evidence="2 3">
    <name type="scientific">Kuenenia stuttgartiensis</name>
    <dbReference type="NCBI Taxonomy" id="174633"/>
    <lineage>
        <taxon>Bacteria</taxon>
        <taxon>Pseudomonadati</taxon>
        <taxon>Planctomycetota</taxon>
        <taxon>Candidatus Brocadiia</taxon>
        <taxon>Candidatus Brocadiales</taxon>
        <taxon>Candidatus Brocadiaceae</taxon>
        <taxon>Candidatus Kuenenia</taxon>
    </lineage>
</organism>
<dbReference type="InterPro" id="IPR051686">
    <property type="entry name" value="Lipoprotein_DolP"/>
</dbReference>
<dbReference type="InterPro" id="IPR007055">
    <property type="entry name" value="BON_dom"/>
</dbReference>
<sequence>MDKANLIKRFFAVLFLVGWIAGSPGCAGTSTRESVGEYVDSSVLTSKVKAAIFNDPMLKVLQINVETFKDVVQLSGFVDSPEAAARAVEVARSVEGVKAVENKMSVK</sequence>